<dbReference type="PROSITE" id="PS51257">
    <property type="entry name" value="PROKAR_LIPOPROTEIN"/>
    <property type="match status" value="1"/>
</dbReference>
<dbReference type="InterPro" id="IPR050555">
    <property type="entry name" value="Bact_Solute-Bind_Prot2"/>
</dbReference>
<dbReference type="InterPro" id="IPR028082">
    <property type="entry name" value="Peripla_BP_I"/>
</dbReference>
<reference evidence="5 6" key="1">
    <citation type="journal article" date="2019" name="Int. J. Syst. Evol. Microbiol.">
        <title>The Global Catalogue of Microorganisms (GCM) 10K type strain sequencing project: providing services to taxonomists for standard genome sequencing and annotation.</title>
        <authorList>
            <consortium name="The Broad Institute Genomics Platform"/>
            <consortium name="The Broad Institute Genome Sequencing Center for Infectious Disease"/>
            <person name="Wu L."/>
            <person name="Ma J."/>
        </authorList>
    </citation>
    <scope>NUCLEOTIDE SEQUENCE [LARGE SCALE GENOMIC DNA]</scope>
    <source>
        <strain evidence="5 6">JCM 4805</strain>
    </source>
</reference>
<dbReference type="PANTHER" id="PTHR30036">
    <property type="entry name" value="D-XYLOSE-BINDING PERIPLASMIC PROTEIN"/>
    <property type="match status" value="1"/>
</dbReference>
<feature type="domain" description="Periplasmic binding protein" evidence="4">
    <location>
        <begin position="47"/>
        <end position="306"/>
    </location>
</feature>
<dbReference type="Pfam" id="PF13407">
    <property type="entry name" value="Peripla_BP_4"/>
    <property type="match status" value="1"/>
</dbReference>
<evidence type="ECO:0000259" key="4">
    <source>
        <dbReference type="Pfam" id="PF13407"/>
    </source>
</evidence>
<evidence type="ECO:0000256" key="2">
    <source>
        <dbReference type="ARBA" id="ARBA00022729"/>
    </source>
</evidence>
<keyword evidence="2 3" id="KW-0732">Signal</keyword>
<evidence type="ECO:0000256" key="3">
    <source>
        <dbReference type="SAM" id="SignalP"/>
    </source>
</evidence>
<comment type="subcellular location">
    <subcellularLocation>
        <location evidence="1">Cell envelope</location>
    </subcellularLocation>
</comment>
<feature type="signal peptide" evidence="3">
    <location>
        <begin position="1"/>
        <end position="25"/>
    </location>
</feature>
<organism evidence="5 6">
    <name type="scientific">Streptomyces olivaceiscleroticus</name>
    <dbReference type="NCBI Taxonomy" id="68245"/>
    <lineage>
        <taxon>Bacteria</taxon>
        <taxon>Bacillati</taxon>
        <taxon>Actinomycetota</taxon>
        <taxon>Actinomycetes</taxon>
        <taxon>Kitasatosporales</taxon>
        <taxon>Streptomycetaceae</taxon>
        <taxon>Streptomyces</taxon>
    </lineage>
</organism>
<dbReference type="EMBL" id="BAAABY010000021">
    <property type="protein sequence ID" value="GAA0460669.1"/>
    <property type="molecule type" value="Genomic_DNA"/>
</dbReference>
<sequence length="370" mass="39657">MSGRAIPMNAFVRRVVIATTAVSMAATVAACGKAGGGDSGGGDNKTIGLLLPENKTTRYETFDRPFIEHKIKELCSDCVVKYNNAAQETETQKKQFDALITQGVKVIILDSVDYKATKSWVNQAAKKGVQVVAYDRLAEGKISAYVSYDNEKIGRLQGEGLVKALGSGAKDANVVMINGSPTDPNAPFFKKGAHSVLDKQVKKIAYEQDIPDWSTDEANKKMNSAIDALGKDGIQGVYSANDGMAGGILTALKQRNIDVPVGGQDAELAGLQRILKGDQSFTIYKQIKPQAETTAEVAVKLLKGEKLGSVTPDKVDSLSGEVKGIPAKLYDAQIVTKDDIKDTIIKDKVYKASQLCTADYKKACEEAGIK</sequence>
<dbReference type="SUPFAM" id="SSF53822">
    <property type="entry name" value="Periplasmic binding protein-like I"/>
    <property type="match status" value="1"/>
</dbReference>
<dbReference type="InterPro" id="IPR025997">
    <property type="entry name" value="SBP_2_dom"/>
</dbReference>
<comment type="caution">
    <text evidence="5">The sequence shown here is derived from an EMBL/GenBank/DDBJ whole genome shotgun (WGS) entry which is preliminary data.</text>
</comment>
<accession>A0ABN0ZVS9</accession>
<dbReference type="Proteomes" id="UP001500909">
    <property type="component" value="Unassembled WGS sequence"/>
</dbReference>
<protein>
    <submittedName>
        <fullName evidence="5">Sugar ABC transporter substrate-binding protein</fullName>
    </submittedName>
</protein>
<evidence type="ECO:0000313" key="6">
    <source>
        <dbReference type="Proteomes" id="UP001500909"/>
    </source>
</evidence>
<evidence type="ECO:0000313" key="5">
    <source>
        <dbReference type="EMBL" id="GAA0460669.1"/>
    </source>
</evidence>
<name>A0ABN0ZVS9_9ACTN</name>
<dbReference type="Gene3D" id="3.40.50.2300">
    <property type="match status" value="2"/>
</dbReference>
<feature type="chain" id="PRO_5047473708" evidence="3">
    <location>
        <begin position="26"/>
        <end position="370"/>
    </location>
</feature>
<dbReference type="PANTHER" id="PTHR30036:SF1">
    <property type="entry name" value="D-XYLOSE-BINDING PERIPLASMIC PROTEIN"/>
    <property type="match status" value="1"/>
</dbReference>
<evidence type="ECO:0000256" key="1">
    <source>
        <dbReference type="ARBA" id="ARBA00004196"/>
    </source>
</evidence>
<gene>
    <name evidence="5" type="ORF">GCM10010361_25700</name>
</gene>
<keyword evidence="6" id="KW-1185">Reference proteome</keyword>
<proteinExistence type="predicted"/>